<feature type="region of interest" description="Disordered" evidence="10">
    <location>
        <begin position="446"/>
        <end position="471"/>
    </location>
</feature>
<dbReference type="GO" id="GO:0008270">
    <property type="term" value="F:zinc ion binding"/>
    <property type="evidence" value="ECO:0007669"/>
    <property type="project" value="UniProtKB-KW"/>
</dbReference>
<feature type="compositionally biased region" description="Basic and acidic residues" evidence="10">
    <location>
        <begin position="896"/>
        <end position="906"/>
    </location>
</feature>
<feature type="compositionally biased region" description="Basic and acidic residues" evidence="10">
    <location>
        <begin position="943"/>
        <end position="964"/>
    </location>
</feature>
<evidence type="ECO:0000256" key="5">
    <source>
        <dbReference type="ARBA" id="ARBA00022723"/>
    </source>
</evidence>
<feature type="compositionally biased region" description="Polar residues" evidence="10">
    <location>
        <begin position="988"/>
        <end position="999"/>
    </location>
</feature>
<evidence type="ECO:0000256" key="10">
    <source>
        <dbReference type="SAM" id="MobiDB-lite"/>
    </source>
</evidence>
<dbReference type="PROSITE" id="PS50089">
    <property type="entry name" value="ZF_RING_2"/>
    <property type="match status" value="1"/>
</dbReference>
<feature type="domain" description="SAC" evidence="13">
    <location>
        <begin position="2475"/>
        <end position="2760"/>
    </location>
</feature>
<feature type="compositionally biased region" description="Basic residues" evidence="10">
    <location>
        <begin position="387"/>
        <end position="415"/>
    </location>
</feature>
<feature type="region of interest" description="Disordered" evidence="10">
    <location>
        <begin position="3301"/>
        <end position="3347"/>
    </location>
</feature>
<protein>
    <recommendedName>
        <fullName evidence="4">phosphoinositide 5-phosphatase</fullName>
        <ecNumber evidence="4">3.1.3.36</ecNumber>
    </recommendedName>
</protein>
<feature type="compositionally biased region" description="Acidic residues" evidence="10">
    <location>
        <begin position="87"/>
        <end position="102"/>
    </location>
</feature>
<name>A0A8J2HPE4_COTCN</name>
<evidence type="ECO:0000256" key="1">
    <source>
        <dbReference type="ARBA" id="ARBA00001786"/>
    </source>
</evidence>
<evidence type="ECO:0000256" key="9">
    <source>
        <dbReference type="PROSITE-ProRule" id="PRU00175"/>
    </source>
</evidence>
<feature type="domain" description="PHD-type" evidence="11">
    <location>
        <begin position="217"/>
        <end position="267"/>
    </location>
</feature>
<evidence type="ECO:0000259" key="12">
    <source>
        <dbReference type="PROSITE" id="PS50089"/>
    </source>
</evidence>
<feature type="compositionally biased region" description="Basic residues" evidence="10">
    <location>
        <begin position="1664"/>
        <end position="1673"/>
    </location>
</feature>
<feature type="compositionally biased region" description="Acidic residues" evidence="10">
    <location>
        <begin position="46"/>
        <end position="55"/>
    </location>
</feature>
<feature type="compositionally biased region" description="Basic and acidic residues" evidence="10">
    <location>
        <begin position="1225"/>
        <end position="1286"/>
    </location>
</feature>
<feature type="region of interest" description="Disordered" evidence="10">
    <location>
        <begin position="1034"/>
        <end position="1104"/>
    </location>
</feature>
<feature type="compositionally biased region" description="Basic and acidic residues" evidence="10">
    <location>
        <begin position="1299"/>
        <end position="1310"/>
    </location>
</feature>
<dbReference type="Gene3D" id="3.30.40.10">
    <property type="entry name" value="Zinc/RING finger domain, C3HC4 (zinc finger)"/>
    <property type="match status" value="2"/>
</dbReference>
<dbReference type="GO" id="GO:0098793">
    <property type="term" value="C:presynapse"/>
    <property type="evidence" value="ECO:0007669"/>
    <property type="project" value="GOC"/>
</dbReference>
<feature type="region of interest" description="Disordered" evidence="10">
    <location>
        <begin position="1"/>
        <end position="137"/>
    </location>
</feature>
<dbReference type="CDD" id="cd09089">
    <property type="entry name" value="INPP5c_Synj"/>
    <property type="match status" value="1"/>
</dbReference>
<evidence type="ECO:0000256" key="7">
    <source>
        <dbReference type="ARBA" id="ARBA00022801"/>
    </source>
</evidence>
<feature type="compositionally biased region" description="Basic and acidic residues" evidence="10">
    <location>
        <begin position="1546"/>
        <end position="1604"/>
    </location>
</feature>
<feature type="compositionally biased region" description="Basic residues" evidence="10">
    <location>
        <begin position="1961"/>
        <end position="1973"/>
    </location>
</feature>
<comment type="catalytic activity">
    <reaction evidence="1">
        <text>a 1,2-diacyl-sn-glycero-3-phospho-(1D-myo-inositol-4,5-bisphosphate) + H2O = a 1,2-diacyl-sn-glycero-3-phospho-(1D-myo-inositol 4-phosphate) + phosphate</text>
        <dbReference type="Rhea" id="RHEA:22764"/>
        <dbReference type="ChEBI" id="CHEBI:15377"/>
        <dbReference type="ChEBI" id="CHEBI:43474"/>
        <dbReference type="ChEBI" id="CHEBI:58178"/>
        <dbReference type="ChEBI" id="CHEBI:58456"/>
        <dbReference type="EC" id="3.1.3.36"/>
    </reaction>
</comment>
<feature type="region of interest" description="Disordered" evidence="10">
    <location>
        <begin position="1158"/>
        <end position="1361"/>
    </location>
</feature>
<feature type="compositionally biased region" description="Basic and acidic residues" evidence="10">
    <location>
        <begin position="1611"/>
        <end position="1652"/>
    </location>
</feature>
<feature type="domain" description="RING-type" evidence="12">
    <location>
        <begin position="140"/>
        <end position="181"/>
    </location>
</feature>
<dbReference type="SUPFAM" id="SSF56219">
    <property type="entry name" value="DNase I-like"/>
    <property type="match status" value="1"/>
</dbReference>
<dbReference type="SUPFAM" id="SSF57903">
    <property type="entry name" value="FYVE/PHD zinc finger"/>
    <property type="match status" value="1"/>
</dbReference>
<dbReference type="InterPro" id="IPR012677">
    <property type="entry name" value="Nucleotide-bd_a/b_plait_sf"/>
</dbReference>
<feature type="compositionally biased region" description="Pro residues" evidence="10">
    <location>
        <begin position="3410"/>
        <end position="3443"/>
    </location>
</feature>
<evidence type="ECO:0000259" key="13">
    <source>
        <dbReference type="PROSITE" id="PS50275"/>
    </source>
</evidence>
<dbReference type="SUPFAM" id="SSF57850">
    <property type="entry name" value="RING/U-box"/>
    <property type="match status" value="1"/>
</dbReference>
<feature type="compositionally biased region" description="Low complexity" evidence="10">
    <location>
        <begin position="766"/>
        <end position="792"/>
    </location>
</feature>
<evidence type="ECO:0000256" key="2">
    <source>
        <dbReference type="ARBA" id="ARBA00008943"/>
    </source>
</evidence>
<dbReference type="PANTHER" id="PTHR11200:SF257">
    <property type="entry name" value="PHOSPHOINOSITIDE 5-PHOSPHATASE"/>
    <property type="match status" value="1"/>
</dbReference>
<evidence type="ECO:0000256" key="6">
    <source>
        <dbReference type="ARBA" id="ARBA00022771"/>
    </source>
</evidence>
<feature type="region of interest" description="Disordered" evidence="10">
    <location>
        <begin position="2158"/>
        <end position="2359"/>
    </location>
</feature>
<feature type="compositionally biased region" description="Acidic residues" evidence="10">
    <location>
        <begin position="874"/>
        <end position="883"/>
    </location>
</feature>
<sequence>MSSDSDHMPKPSKRIRCRISDTSESSSDESVIARIRRKRRNHMVVSDDDSSEEELSSTGKKTPNKALESDSESYSSASNYSAGSTSDEWESDWESESEDDMFESPKNKKRSRKEQQPKEDAPKAPENIESDESDGTSEKCPICILSFRHQQIAVPSCCEHCFCLICLTEWSKNVNTCPVDRKTFTTMKVKDNINGSVIKCISVEPKKATEEQVQEDPTFCEICHLSDREDRLLLCDGCDSGYHLECLNPPMDEVPYDNWYCPECSANDPNMAEEVNIETNEVSDLIAEARCLGMTYGRREAGLASQYMSANNFRPLQHRLVPRTRQTERVRASIRATRNRREQVPELVAVSRVFDPDQPSTSSGFDSISENSRGRSPNASSAGNFSHHSRRTASKSKSRSKPTSRKKKTPKRKKAKNNEPVLQKVVIKDYGTDGEEREIVSYVKVKSGTSSRKRKKRSKKTFKRRKNKYHRRACRRIGNIKSVRKRVAIALNMAKKKSTTNPIGLISLTNQSSSVPQRTEQLTNARYRAGIPQLNLFGNNLPLDYCPFGSDDEINPSVSEEDGISGGNVVSVTRRSASSITSLRRRLGLKNQVSRVRRDPHPQPVITDLLDNIISSQELWHSKATKISLKADGTFSLPEKKNKPDIIKNNDFLKDEQSKNDSIIASVTGSADINPDIVQAPMYNNSRGGNNSDGRSFRGNYHNRGHHGHNRNDYGPPRDSYSGNGPPTYGGPGPRDSFGHGDFRQPPPLLDFSPNRRQPHTPGMMNRNRNNPNFRNNPRGRNFNNDRGGFRPLESLQTSNFQPPENFHSQNVTSVNVNTGALPSNVANLSLQDTSPENLTANVDAVVENTSNSGVESAEANPASESAVASSDQPEGEECDIYSDIDMSKPSDNPEGDNKETDDRNSSIEALLPPPIPPSDLLDFEDNLKSDNESDDNDLVIDDTPKEPAKNADTKDGKTDDKYDPFAVIDSDSNDEHPRDSSKKKNQGESSNLDFINSSLPPLEPPPMPPDFSAIVDLGEMKNIKKDSLTLLGTYYNDEDDDNANQDDDDDDDDDDETTKSDCPNFSIYSSETMDVARHAEQELTQQIGPLEPPPMPPLMPDDDDIIVADVQSCDLADIPEPSDPYIESLQKERQTLSKIPTKKLSIDSRGKITFKIGNKSKLNNKLGNLEDRFEDSVTASMEKDKEAKDKEKNKDLKDKEGKIEEAKEKEVKNKDEKEDDDDDDKKKDSGDKEDDKKSKEKEDDKMLKEKVDDEKSKDEDDKKSIEEDDKKSKEKEDENELKEKEIIEEESQKFLLKTNDEDNVDKSKEDDDNSPAVVVVVVESKDKEEEFELIKIDSPEKEKDKDDDKEEVIDENKNKNEDVEIIEVQESVSLNKSTADLEETDELKLRKDNVEVNVEAKCAENEVWESDGAYTPCKDEMPVKESIKLDGSEAAEASFDNGLEPITPPPKDRSTDDLGARCRTPIEYAGLGTEAISETDEPINFEEELTMLSQRKDKEMEDGEVSDENKLSNNSGNNKKHKDKSSDTDNNPESSRKKKKNRRDRNKEASEKNKENISSDNQVEWKKISKSTKERSYREKSKNYESGDKDKSKDKGKYRDRSKDRGKKHGKEDSDKKKVKRKELPRYDVRKIVSEKPVRPRKDEYGRDIRELSLSLSPSRSLTRNRRSHSRLSRSYSPRMNLRKSRSWSRHRARSRERSQNRSSPYKQSLSRSRRKSQTRDRHSLSRRRSRSPTSRRNQRVSPARQHQSRRSKKKSLSRKNRSRTRSWSRSRSRSRVRSRSRSRSRVKSRSRSRVRMRSRSKSRTSSKSPSKTRSREHSYSHGRNWNKISDKDLDHSPFDVREKDQQVSGNAGVSWSAQWTPSWSRSRSRTPAAINKQRDDHMMQSRNWSPTSSSIGDMIAAQSINLPPSSPPSQSSLLASMSNALGNINGANPSAPTLDNHVSPKNLTVILRNKDATKSKKKKDKRSKDKKKSRDADRRKGASKRNRTPPPSKEVFASGDNILVSVCFNDNATGQSNNMMNLTDTLPLLTTTKRRRREPVQEEPPPAKKPKKDKSKEKKSRPSPKVSKRDKKRKSKAAEIAATKKPVAQQDGDNQGKGDDKVMQQEHQLKLLQQKRLKLSEHEQFMIQGPKTPPEPQIKFSISKQQSNLRNMIMHPLFNRDHDELEMEAQLSANASRGKEGQVQNEIFDENDSSEINRLNQDQAADKNLEDEEEGDEGKKDVQVVDDDDGEQDDEEGEDEEEDGGDEEEQKGDKDSRDEAKKLEKDKRDDEDKDKKAKNDGKNSEVIDLCKIGPNTPPEPPNSPLTSPDVYDPFDPTKSRSPTPSVIEEPHLPSEQKHANKGSDLSANNEKQESDKPKVISMVTIKRVSPEKVTPTTKPLDIRIENKSLDHLNQNSAGNLSCFTTINPVLATVAAAVQRSGIFNNPGNYGITQRNINRLSPSSQLKQRGNERPQLSNLFAAKNLVLLYYHKENRMLHIHLLRYGVDTNQWLLKAMCGSVEIRTVYVGHRQARAVVVSRLSCERAGTRFNVRGTNDDGHVANFVETEQIIYLDNEVTSYVQTRGSVPLFWEQPGIQVGSHKVKISRGFDTATPAFDRHLSMIKQRYGQQVIINLLGSSLIGSKESEAMLSQMFQSHHNLSQHKDVPHIIFDYHQECRGGNTKNLSKLKAKVEKYLDSFSIFYAVGTSVISEQVGTIRTNCLDCLDRTNCVQTFLALEILSKQLSLLKLFEKQQLVSRFEEVFRQMWINNGNEVSKIYAGTGAIQGSSKLMDGARSAARTIQNNLLDSSKQEAIDILLLGSTLNTELADRARLLLPSNMLHAPPSVLREMCKRYSEYLQTMNLRIGVGTYNVNGGKHFRSVVYKDVSLSDWLLDAPRNTAYLLTPDDDGVPVDVFAVGFEEIVDLNASNIMAASSDNARAWAEELQKVISRDTEYILVTYQQLVGVCLYLFIRPQHAPYLRDVAVDCVKTGLGGATGNKGAAAIRCVLYSTSFCFVCAHFAAGQSQVSERNADYAEITRKLAFPMGRTLNTHDYVFWCGDFNYRVDMDKDEMKELIRNNELEQILQFDQLLVQQEQGNVFKNFIEGPVTFPPTYKYDLFSDDYDTSEKCRQPAWTDRVLWKRRKQIPDIDSPADWNPGRLIYYGRAELKQSDHRPVIAIIDVDVHVVDPEKREAVFKEVIEDLGPPDGTIIVKATEESEDIDSVFDDNFMLALLQELSHIGEVILVRFVGETIWVTFRDGQCALSAARKGMTQVCGQTLKLSLKSPHWVQLIQKEIEICSNTTIPQYDDSPSRNVSRLEQLEITDDPNSGRSSPSDGNRPPRPAPPTRPAPPRSPAHERRPLPRAGVISVMQNQFVSSRAEDLEKAERLSPESAIYEEILDEPPNYPVPNRPPPPLPRSATDGQESKPPNSAPPPLPQRQMPVPPPQHPPPSLPPPNLPPPVPARSGGGPPIPTRNPQ</sequence>
<dbReference type="InterPro" id="IPR046985">
    <property type="entry name" value="IP5"/>
</dbReference>
<keyword evidence="6 9" id="KW-0863">Zinc-finger</keyword>
<gene>
    <name evidence="14" type="ORF">HICCMSTLAB_LOCUS10365</name>
</gene>
<keyword evidence="15" id="KW-1185">Reference proteome</keyword>
<feature type="region of interest" description="Disordered" evidence="10">
    <location>
        <begin position="851"/>
        <end position="1014"/>
    </location>
</feature>
<dbReference type="InterPro" id="IPR011011">
    <property type="entry name" value="Znf_FYVE_PHD"/>
</dbReference>
<feature type="compositionally biased region" description="Basic and acidic residues" evidence="10">
    <location>
        <begin position="974"/>
        <end position="987"/>
    </location>
</feature>
<evidence type="ECO:0000256" key="3">
    <source>
        <dbReference type="ARBA" id="ARBA00009678"/>
    </source>
</evidence>
<feature type="region of interest" description="Disordered" evidence="10">
    <location>
        <begin position="1434"/>
        <end position="1834"/>
    </location>
</feature>
<dbReference type="CDD" id="cd15536">
    <property type="entry name" value="PHD_PHRF1"/>
    <property type="match status" value="1"/>
</dbReference>
<feature type="compositionally biased region" description="Low complexity" evidence="10">
    <location>
        <begin position="856"/>
        <end position="871"/>
    </location>
</feature>
<feature type="compositionally biased region" description="Polar residues" evidence="10">
    <location>
        <begin position="358"/>
        <end position="386"/>
    </location>
</feature>
<feature type="compositionally biased region" description="Low complexity" evidence="10">
    <location>
        <begin position="684"/>
        <end position="700"/>
    </location>
</feature>
<feature type="compositionally biased region" description="Low complexity" evidence="10">
    <location>
        <begin position="72"/>
        <end position="86"/>
    </location>
</feature>
<dbReference type="GO" id="GO:0046856">
    <property type="term" value="P:phosphatidylinositol dephosphorylation"/>
    <property type="evidence" value="ECO:0007669"/>
    <property type="project" value="InterPro"/>
</dbReference>
<feature type="region of interest" description="Disordered" evidence="10">
    <location>
        <begin position="3378"/>
        <end position="3458"/>
    </location>
</feature>
<organism evidence="14 15">
    <name type="scientific">Cotesia congregata</name>
    <name type="common">Parasitoid wasp</name>
    <name type="synonym">Apanteles congregatus</name>
    <dbReference type="NCBI Taxonomy" id="51543"/>
    <lineage>
        <taxon>Eukaryota</taxon>
        <taxon>Metazoa</taxon>
        <taxon>Ecdysozoa</taxon>
        <taxon>Arthropoda</taxon>
        <taxon>Hexapoda</taxon>
        <taxon>Insecta</taxon>
        <taxon>Pterygota</taxon>
        <taxon>Neoptera</taxon>
        <taxon>Endopterygota</taxon>
        <taxon>Hymenoptera</taxon>
        <taxon>Apocrita</taxon>
        <taxon>Ichneumonoidea</taxon>
        <taxon>Braconidae</taxon>
        <taxon>Microgastrinae</taxon>
        <taxon>Cotesia</taxon>
    </lineage>
</organism>
<feature type="compositionally biased region" description="Pro residues" evidence="10">
    <location>
        <begin position="1091"/>
        <end position="1100"/>
    </location>
</feature>
<evidence type="ECO:0000259" key="11">
    <source>
        <dbReference type="PROSITE" id="PS50016"/>
    </source>
</evidence>
<dbReference type="InterPro" id="IPR015047">
    <property type="entry name" value="SYNJ1/2_RRM"/>
</dbReference>
<dbReference type="GO" id="GO:0004439">
    <property type="term" value="F:phosphatidylinositol-4,5-bisphosphate 5-phosphatase activity"/>
    <property type="evidence" value="ECO:0007669"/>
    <property type="project" value="UniProtKB-EC"/>
</dbReference>
<feature type="compositionally biased region" description="Basic residues" evidence="10">
    <location>
        <begin position="1748"/>
        <end position="1814"/>
    </location>
</feature>
<dbReference type="PROSITE" id="PS00518">
    <property type="entry name" value="ZF_RING_1"/>
    <property type="match status" value="1"/>
</dbReference>
<feature type="region of interest" description="Disordered" evidence="10">
    <location>
        <begin position="2014"/>
        <end position="2111"/>
    </location>
</feature>
<dbReference type="GO" id="GO:0003676">
    <property type="term" value="F:nucleic acid binding"/>
    <property type="evidence" value="ECO:0007669"/>
    <property type="project" value="InterPro"/>
</dbReference>
<keyword evidence="5" id="KW-0479">Metal-binding</keyword>
<dbReference type="SMART" id="SM00128">
    <property type="entry name" value="IPPc"/>
    <property type="match status" value="1"/>
</dbReference>
<dbReference type="Gene3D" id="3.60.10.10">
    <property type="entry name" value="Endonuclease/exonuclease/phosphatase"/>
    <property type="match status" value="1"/>
</dbReference>
<feature type="region of interest" description="Disordered" evidence="10">
    <location>
        <begin position="321"/>
        <end position="340"/>
    </location>
</feature>
<dbReference type="SMART" id="SM01165">
    <property type="entry name" value="DUF1866"/>
    <property type="match status" value="1"/>
</dbReference>
<dbReference type="SMART" id="SM00249">
    <property type="entry name" value="PHD"/>
    <property type="match status" value="1"/>
</dbReference>
<comment type="similarity">
    <text evidence="2">Belongs to the synaptojanin family.</text>
</comment>
<keyword evidence="7" id="KW-0378">Hydrolase</keyword>
<dbReference type="InterPro" id="IPR000300">
    <property type="entry name" value="IPPc"/>
</dbReference>
<dbReference type="Pfam" id="PF22669">
    <property type="entry name" value="Exo_endo_phos2"/>
    <property type="match status" value="1"/>
</dbReference>
<dbReference type="InterPro" id="IPR036691">
    <property type="entry name" value="Endo/exonu/phosph_ase_sf"/>
</dbReference>
<dbReference type="OrthoDB" id="1925875at2759"/>
<feature type="region of interest" description="Disordered" evidence="10">
    <location>
        <begin position="676"/>
        <end position="811"/>
    </location>
</feature>
<dbReference type="InterPro" id="IPR002013">
    <property type="entry name" value="SAC_dom"/>
</dbReference>
<feature type="compositionally biased region" description="Basic residues" evidence="10">
    <location>
        <begin position="2050"/>
        <end position="2077"/>
    </location>
</feature>
<feature type="compositionally biased region" description="Basic and acidic residues" evidence="10">
    <location>
        <begin position="1324"/>
        <end position="1347"/>
    </location>
</feature>
<feature type="compositionally biased region" description="Basic and acidic residues" evidence="10">
    <location>
        <begin position="2330"/>
        <end position="2340"/>
    </location>
</feature>
<dbReference type="Proteomes" id="UP000786811">
    <property type="component" value="Unassembled WGS sequence"/>
</dbReference>
<dbReference type="InterPro" id="IPR001965">
    <property type="entry name" value="Znf_PHD"/>
</dbReference>
<feature type="region of interest" description="Disordered" evidence="10">
    <location>
        <begin position="349"/>
        <end position="422"/>
    </location>
</feature>
<proteinExistence type="inferred from homology"/>
<dbReference type="FunFam" id="3.60.10.10:FF:000003">
    <property type="entry name" value="Synaptojanin-1 isoform 1"/>
    <property type="match status" value="1"/>
</dbReference>
<dbReference type="InterPro" id="IPR035979">
    <property type="entry name" value="RBD_domain_sf"/>
</dbReference>
<dbReference type="EC" id="3.1.3.36" evidence="4"/>
<dbReference type="SMART" id="SM00184">
    <property type="entry name" value="RING"/>
    <property type="match status" value="2"/>
</dbReference>
<reference evidence="14" key="1">
    <citation type="submission" date="2021-04" db="EMBL/GenBank/DDBJ databases">
        <authorList>
            <person name="Chebbi M.A.C M."/>
        </authorList>
    </citation>
    <scope>NUCLEOTIDE SEQUENCE</scope>
</reference>
<dbReference type="InterPro" id="IPR001841">
    <property type="entry name" value="Znf_RING"/>
</dbReference>
<feature type="compositionally biased region" description="Basic residues" evidence="10">
    <location>
        <begin position="1682"/>
        <end position="1696"/>
    </location>
</feature>
<feature type="compositionally biased region" description="Basic and acidic residues" evidence="10">
    <location>
        <begin position="1169"/>
        <end position="1217"/>
    </location>
</feature>
<feature type="compositionally biased region" description="Basic and acidic residues" evidence="10">
    <location>
        <begin position="113"/>
        <end position="123"/>
    </location>
</feature>
<dbReference type="PANTHER" id="PTHR11200">
    <property type="entry name" value="INOSITOL 5-PHOSPHATASE"/>
    <property type="match status" value="1"/>
</dbReference>
<evidence type="ECO:0000256" key="8">
    <source>
        <dbReference type="ARBA" id="ARBA00022833"/>
    </source>
</evidence>
<dbReference type="PROSITE" id="PS50016">
    <property type="entry name" value="ZF_PHD_2"/>
    <property type="match status" value="1"/>
</dbReference>
<feature type="compositionally biased region" description="Polar residues" evidence="10">
    <location>
        <begin position="2014"/>
        <end position="2023"/>
    </location>
</feature>
<feature type="compositionally biased region" description="Pro residues" evidence="10">
    <location>
        <begin position="3384"/>
        <end position="3397"/>
    </location>
</feature>
<feature type="compositionally biased region" description="Polar residues" evidence="10">
    <location>
        <begin position="2196"/>
        <end position="2205"/>
    </location>
</feature>
<dbReference type="SUPFAM" id="SSF54928">
    <property type="entry name" value="RNA-binding domain, RBD"/>
    <property type="match status" value="1"/>
</dbReference>
<dbReference type="PROSITE" id="PS01359">
    <property type="entry name" value="ZF_PHD_1"/>
    <property type="match status" value="1"/>
</dbReference>
<dbReference type="EMBL" id="CAJNRD030001122">
    <property type="protein sequence ID" value="CAG5101292.1"/>
    <property type="molecule type" value="Genomic_DNA"/>
</dbReference>
<feature type="compositionally biased region" description="Low complexity" evidence="10">
    <location>
        <begin position="2024"/>
        <end position="2033"/>
    </location>
</feature>
<feature type="compositionally biased region" description="Basic and acidic residues" evidence="10">
    <location>
        <begin position="2096"/>
        <end position="2111"/>
    </location>
</feature>
<feature type="compositionally biased region" description="Acidic residues" evidence="10">
    <location>
        <begin position="2226"/>
        <end position="2252"/>
    </location>
</feature>
<dbReference type="PROSITE" id="PS50275">
    <property type="entry name" value="SAC"/>
    <property type="match status" value="1"/>
</dbReference>
<feature type="compositionally biased region" description="Pro residues" evidence="10">
    <location>
        <begin position="3320"/>
        <end position="3334"/>
    </location>
</feature>
<feature type="compositionally biased region" description="Low complexity" evidence="10">
    <location>
        <begin position="1158"/>
        <end position="1168"/>
    </location>
</feature>
<feature type="compositionally biased region" description="Acidic residues" evidence="10">
    <location>
        <begin position="1037"/>
        <end position="1057"/>
    </location>
</feature>
<comment type="similarity">
    <text evidence="3">In the central section; belongs to the inositol 1,4,5-trisphosphate 5-phosphatase family.</text>
</comment>
<dbReference type="Gene3D" id="3.30.70.330">
    <property type="match status" value="1"/>
</dbReference>
<comment type="caution">
    <text evidence="14">The sequence shown here is derived from an EMBL/GenBank/DDBJ whole genome shotgun (WGS) entry which is preliminary data.</text>
</comment>
<dbReference type="InterPro" id="IPR013083">
    <property type="entry name" value="Znf_RING/FYVE/PHD"/>
</dbReference>
<feature type="compositionally biased region" description="Low complexity" evidence="10">
    <location>
        <begin position="1653"/>
        <end position="1663"/>
    </location>
</feature>
<accession>A0A8J2HPE4</accession>
<feature type="compositionally biased region" description="Polar residues" evidence="10">
    <location>
        <begin position="3306"/>
        <end position="3316"/>
    </location>
</feature>
<feature type="compositionally biased region" description="Low complexity" evidence="10">
    <location>
        <begin position="20"/>
        <end position="30"/>
    </location>
</feature>
<feature type="compositionally biased region" description="Low complexity" evidence="10">
    <location>
        <begin position="1702"/>
        <end position="1712"/>
    </location>
</feature>
<dbReference type="InterPro" id="IPR017907">
    <property type="entry name" value="Znf_RING_CS"/>
</dbReference>
<feature type="compositionally biased region" description="Polar residues" evidence="10">
    <location>
        <begin position="795"/>
        <end position="811"/>
    </location>
</feature>
<keyword evidence="8" id="KW-0862">Zinc</keyword>
<dbReference type="InterPro" id="IPR019786">
    <property type="entry name" value="Zinc_finger_PHD-type_CS"/>
</dbReference>
<feature type="compositionally biased region" description="Basic and acidic residues" evidence="10">
    <location>
        <begin position="1451"/>
        <end position="1461"/>
    </location>
</feature>
<evidence type="ECO:0000313" key="14">
    <source>
        <dbReference type="EMBL" id="CAG5101292.1"/>
    </source>
</evidence>
<feature type="compositionally biased region" description="Basic and acidic residues" evidence="10">
    <location>
        <begin position="2253"/>
        <end position="2287"/>
    </location>
</feature>
<evidence type="ECO:0000313" key="15">
    <source>
        <dbReference type="Proteomes" id="UP000786811"/>
    </source>
</evidence>
<dbReference type="InterPro" id="IPR019787">
    <property type="entry name" value="Znf_PHD-finger"/>
</dbReference>
<feature type="compositionally biased region" description="Polar residues" evidence="10">
    <location>
        <begin position="1061"/>
        <end position="1073"/>
    </location>
</feature>
<feature type="compositionally biased region" description="Acidic residues" evidence="10">
    <location>
        <begin position="1478"/>
        <end position="1490"/>
    </location>
</feature>
<feature type="compositionally biased region" description="Basic residues" evidence="10">
    <location>
        <begin position="451"/>
        <end position="471"/>
    </location>
</feature>
<dbReference type="Pfam" id="PF00628">
    <property type="entry name" value="PHD"/>
    <property type="match status" value="1"/>
</dbReference>
<feature type="region of interest" description="Disordered" evidence="10">
    <location>
        <begin position="1932"/>
        <end position="1999"/>
    </location>
</feature>
<dbReference type="Pfam" id="PF08952">
    <property type="entry name" value="DUF1866"/>
    <property type="match status" value="1"/>
</dbReference>
<dbReference type="GO" id="GO:0048488">
    <property type="term" value="P:synaptic vesicle endocytosis"/>
    <property type="evidence" value="ECO:0007669"/>
    <property type="project" value="TreeGrafter"/>
</dbReference>
<evidence type="ECO:0000256" key="4">
    <source>
        <dbReference type="ARBA" id="ARBA00013044"/>
    </source>
</evidence>
<dbReference type="Pfam" id="PF02383">
    <property type="entry name" value="Syja_N"/>
    <property type="match status" value="1"/>
</dbReference>